<evidence type="ECO:0000259" key="6">
    <source>
        <dbReference type="PROSITE" id="PS51898"/>
    </source>
</evidence>
<dbReference type="GO" id="GO:0003677">
    <property type="term" value="F:DNA binding"/>
    <property type="evidence" value="ECO:0007669"/>
    <property type="project" value="UniProtKB-UniRule"/>
</dbReference>
<accession>A0A917DJN7</accession>
<protein>
    <recommendedName>
        <fullName evidence="10">Site-specific integrase</fullName>
    </recommendedName>
</protein>
<keyword evidence="2" id="KW-0229">DNA integration</keyword>
<dbReference type="PANTHER" id="PTHR30629:SF2">
    <property type="entry name" value="PROPHAGE INTEGRASE INTS-RELATED"/>
    <property type="match status" value="1"/>
</dbReference>
<keyword evidence="9" id="KW-1185">Reference proteome</keyword>
<evidence type="ECO:0000256" key="4">
    <source>
        <dbReference type="ARBA" id="ARBA00023172"/>
    </source>
</evidence>
<evidence type="ECO:0000313" key="8">
    <source>
        <dbReference type="EMBL" id="GGD45340.1"/>
    </source>
</evidence>
<evidence type="ECO:0000256" key="1">
    <source>
        <dbReference type="ARBA" id="ARBA00008857"/>
    </source>
</evidence>
<evidence type="ECO:0000256" key="2">
    <source>
        <dbReference type="ARBA" id="ARBA00022908"/>
    </source>
</evidence>
<evidence type="ECO:0000256" key="5">
    <source>
        <dbReference type="PROSITE-ProRule" id="PRU01248"/>
    </source>
</evidence>
<organism evidence="8 9">
    <name type="scientific">Emticicia aquatilis</name>
    <dbReference type="NCBI Taxonomy" id="1537369"/>
    <lineage>
        <taxon>Bacteria</taxon>
        <taxon>Pseudomonadati</taxon>
        <taxon>Bacteroidota</taxon>
        <taxon>Cytophagia</taxon>
        <taxon>Cytophagales</taxon>
        <taxon>Leadbetterellaceae</taxon>
        <taxon>Emticicia</taxon>
    </lineage>
</organism>
<dbReference type="SUPFAM" id="SSF56349">
    <property type="entry name" value="DNA breaking-rejoining enzymes"/>
    <property type="match status" value="1"/>
</dbReference>
<dbReference type="Pfam" id="PF00589">
    <property type="entry name" value="Phage_integrase"/>
    <property type="match status" value="1"/>
</dbReference>
<dbReference type="EMBL" id="BMKK01000001">
    <property type="protein sequence ID" value="GGD45340.1"/>
    <property type="molecule type" value="Genomic_DNA"/>
</dbReference>
<dbReference type="InterPro" id="IPR011010">
    <property type="entry name" value="DNA_brk_join_enz"/>
</dbReference>
<dbReference type="PANTHER" id="PTHR30629">
    <property type="entry name" value="PROPHAGE INTEGRASE"/>
    <property type="match status" value="1"/>
</dbReference>
<reference evidence="8" key="1">
    <citation type="journal article" date="2014" name="Int. J. Syst. Evol. Microbiol.">
        <title>Complete genome sequence of Corynebacterium casei LMG S-19264T (=DSM 44701T), isolated from a smear-ripened cheese.</title>
        <authorList>
            <consortium name="US DOE Joint Genome Institute (JGI-PGF)"/>
            <person name="Walter F."/>
            <person name="Albersmeier A."/>
            <person name="Kalinowski J."/>
            <person name="Ruckert C."/>
        </authorList>
    </citation>
    <scope>NUCLEOTIDE SEQUENCE</scope>
    <source>
        <strain evidence="8">CGMCC 1.15958</strain>
    </source>
</reference>
<feature type="domain" description="Core-binding (CB)" evidence="7">
    <location>
        <begin position="111"/>
        <end position="201"/>
    </location>
</feature>
<dbReference type="Proteomes" id="UP000609064">
    <property type="component" value="Unassembled WGS sequence"/>
</dbReference>
<dbReference type="InterPro" id="IPR044068">
    <property type="entry name" value="CB"/>
</dbReference>
<dbReference type="AlphaFoldDB" id="A0A917DJN7"/>
<dbReference type="InterPro" id="IPR010998">
    <property type="entry name" value="Integrase_recombinase_N"/>
</dbReference>
<dbReference type="InterPro" id="IPR050808">
    <property type="entry name" value="Phage_Integrase"/>
</dbReference>
<dbReference type="InterPro" id="IPR002104">
    <property type="entry name" value="Integrase_catalytic"/>
</dbReference>
<evidence type="ECO:0008006" key="10">
    <source>
        <dbReference type="Google" id="ProtNLM"/>
    </source>
</evidence>
<sequence length="411" mass="47771">MAVKTAKFFDKSIKMADNPKSIPIHPSEPRFVDSTTQPLIIYYIWNIDKQDFVRKRKLIPVDISASQKDKIVKSTIADIKADIKAGYVAYNKKSSAEKYKKDVQEERRLSKKDFTIKEAFDNYIAVKEVSLSESSIKAYKGYKNWFIKFCDKNEYSNLPLKEFSFEQATKFFDEIYLEKSIAAKTHNEIASFVTTVFSYYKKRKVISENPCVHELKVVESEESHHPLTLEQIAKLKEFILEKKGDEQTWLFLNFCYYTCARPRVELRLLKVKNILEDTILITASTAKKNNNRHSIILEALEYLIQKHNLRTYPKDYYVFSADGTPGETPTGKNYFYKRNKEALEACGFTDKEYDLYSWKHTANVQAVIAGTSVYDLKVQNGHKSIQQTEQYLRKIGAISQQEKANLKYPTI</sequence>
<dbReference type="RefSeq" id="WP_188764597.1">
    <property type="nucleotide sequence ID" value="NZ_BMKK01000001.1"/>
</dbReference>
<reference evidence="8" key="2">
    <citation type="submission" date="2020-09" db="EMBL/GenBank/DDBJ databases">
        <authorList>
            <person name="Sun Q."/>
            <person name="Zhou Y."/>
        </authorList>
    </citation>
    <scope>NUCLEOTIDE SEQUENCE</scope>
    <source>
        <strain evidence="8">CGMCC 1.15958</strain>
    </source>
</reference>
<name>A0A917DJN7_9BACT</name>
<evidence type="ECO:0000313" key="9">
    <source>
        <dbReference type="Proteomes" id="UP000609064"/>
    </source>
</evidence>
<dbReference type="PROSITE" id="PS51898">
    <property type="entry name" value="TYR_RECOMBINASE"/>
    <property type="match status" value="1"/>
</dbReference>
<dbReference type="Gene3D" id="1.10.443.10">
    <property type="entry name" value="Intergrase catalytic core"/>
    <property type="match status" value="1"/>
</dbReference>
<dbReference type="PROSITE" id="PS51900">
    <property type="entry name" value="CB"/>
    <property type="match status" value="1"/>
</dbReference>
<gene>
    <name evidence="8" type="ORF">GCM10011514_06700</name>
</gene>
<evidence type="ECO:0000259" key="7">
    <source>
        <dbReference type="PROSITE" id="PS51900"/>
    </source>
</evidence>
<dbReference type="InterPro" id="IPR013762">
    <property type="entry name" value="Integrase-like_cat_sf"/>
</dbReference>
<dbReference type="Gene3D" id="1.10.150.130">
    <property type="match status" value="1"/>
</dbReference>
<keyword evidence="3 5" id="KW-0238">DNA-binding</keyword>
<comment type="similarity">
    <text evidence="1">Belongs to the 'phage' integrase family.</text>
</comment>
<dbReference type="GO" id="GO:0015074">
    <property type="term" value="P:DNA integration"/>
    <property type="evidence" value="ECO:0007669"/>
    <property type="project" value="UniProtKB-KW"/>
</dbReference>
<proteinExistence type="inferred from homology"/>
<comment type="caution">
    <text evidence="8">The sequence shown here is derived from an EMBL/GenBank/DDBJ whole genome shotgun (WGS) entry which is preliminary data.</text>
</comment>
<keyword evidence="4" id="KW-0233">DNA recombination</keyword>
<feature type="domain" description="Tyr recombinase" evidence="6">
    <location>
        <begin position="222"/>
        <end position="405"/>
    </location>
</feature>
<dbReference type="GO" id="GO:0006310">
    <property type="term" value="P:DNA recombination"/>
    <property type="evidence" value="ECO:0007669"/>
    <property type="project" value="UniProtKB-KW"/>
</dbReference>
<evidence type="ECO:0000256" key="3">
    <source>
        <dbReference type="ARBA" id="ARBA00023125"/>
    </source>
</evidence>